<dbReference type="SMART" id="SM00382">
    <property type="entry name" value="AAA"/>
    <property type="match status" value="2"/>
</dbReference>
<keyword evidence="2" id="KW-0813">Transport</keyword>
<evidence type="ECO:0000256" key="3">
    <source>
        <dbReference type="ARBA" id="ARBA00022475"/>
    </source>
</evidence>
<dbReference type="AlphaFoldDB" id="A0A0B6WSZ8"/>
<evidence type="ECO:0000256" key="2">
    <source>
        <dbReference type="ARBA" id="ARBA00022448"/>
    </source>
</evidence>
<protein>
    <submittedName>
        <fullName evidence="11">Xylose ABC transporter ATP-binding protein</fullName>
        <ecNumber evidence="11">3.6.3.17</ecNumber>
    </submittedName>
</protein>
<dbReference type="Proteomes" id="UP000031518">
    <property type="component" value="Unassembled WGS sequence"/>
</dbReference>
<keyword evidence="9" id="KW-0472">Membrane</keyword>
<reference evidence="11 12" key="1">
    <citation type="submission" date="2013-12" db="EMBL/GenBank/DDBJ databases">
        <authorList>
            <person name="Stott M."/>
        </authorList>
    </citation>
    <scope>NUCLEOTIDE SEQUENCE [LARGE SCALE GENOMIC DNA]</scope>
    <source>
        <strain evidence="11 12">K22</strain>
    </source>
</reference>
<keyword evidence="12" id="KW-1185">Reference proteome</keyword>
<dbReference type="SUPFAM" id="SSF52540">
    <property type="entry name" value="P-loop containing nucleoside triphosphate hydrolases"/>
    <property type="match status" value="2"/>
</dbReference>
<dbReference type="PROSITE" id="PS00211">
    <property type="entry name" value="ABC_TRANSPORTER_1"/>
    <property type="match status" value="1"/>
</dbReference>
<dbReference type="GO" id="GO:0005524">
    <property type="term" value="F:ATP binding"/>
    <property type="evidence" value="ECO:0007669"/>
    <property type="project" value="UniProtKB-KW"/>
</dbReference>
<dbReference type="PANTHER" id="PTHR43790">
    <property type="entry name" value="CARBOHYDRATE TRANSPORT ATP-BINDING PROTEIN MG119-RELATED"/>
    <property type="match status" value="1"/>
</dbReference>
<dbReference type="CDD" id="cd03216">
    <property type="entry name" value="ABC_Carb_Monos_I"/>
    <property type="match status" value="1"/>
</dbReference>
<feature type="domain" description="ABC transporter" evidence="10">
    <location>
        <begin position="262"/>
        <end position="507"/>
    </location>
</feature>
<accession>A0A0B6WSZ8</accession>
<dbReference type="CDD" id="cd03215">
    <property type="entry name" value="ABC_Carb_Monos_II"/>
    <property type="match status" value="1"/>
</dbReference>
<evidence type="ECO:0000256" key="6">
    <source>
        <dbReference type="ARBA" id="ARBA00022741"/>
    </source>
</evidence>
<comment type="subcellular location">
    <subcellularLocation>
        <location evidence="1">Cell membrane</location>
        <topology evidence="1">Peripheral membrane protein</topology>
    </subcellularLocation>
</comment>
<dbReference type="InterPro" id="IPR003439">
    <property type="entry name" value="ABC_transporter-like_ATP-bd"/>
</dbReference>
<evidence type="ECO:0000256" key="7">
    <source>
        <dbReference type="ARBA" id="ARBA00022840"/>
    </source>
</evidence>
<evidence type="ECO:0000313" key="12">
    <source>
        <dbReference type="Proteomes" id="UP000031518"/>
    </source>
</evidence>
<keyword evidence="5" id="KW-0677">Repeat</keyword>
<dbReference type="GO" id="GO:0005886">
    <property type="term" value="C:plasma membrane"/>
    <property type="evidence" value="ECO:0007669"/>
    <property type="project" value="UniProtKB-SubCell"/>
</dbReference>
<organism evidence="11 12">
    <name type="scientific">Pyrinomonas methylaliphatogenes</name>
    <dbReference type="NCBI Taxonomy" id="454194"/>
    <lineage>
        <taxon>Bacteria</taxon>
        <taxon>Pseudomonadati</taxon>
        <taxon>Acidobacteriota</taxon>
        <taxon>Blastocatellia</taxon>
        <taxon>Blastocatellales</taxon>
        <taxon>Pyrinomonadaceae</taxon>
        <taxon>Pyrinomonas</taxon>
    </lineage>
</organism>
<dbReference type="STRING" id="454194.PYK22_00093"/>
<keyword evidence="7 11" id="KW-0067">ATP-binding</keyword>
<dbReference type="InterPro" id="IPR027417">
    <property type="entry name" value="P-loop_NTPase"/>
</dbReference>
<dbReference type="PROSITE" id="PS50893">
    <property type="entry name" value="ABC_TRANSPORTER_2"/>
    <property type="match status" value="2"/>
</dbReference>
<evidence type="ECO:0000313" key="11">
    <source>
        <dbReference type="EMBL" id="CDM64101.1"/>
    </source>
</evidence>
<dbReference type="Pfam" id="PF00005">
    <property type="entry name" value="ABC_tran"/>
    <property type="match status" value="2"/>
</dbReference>
<gene>
    <name evidence="11" type="ORF">PYK22_00093</name>
</gene>
<evidence type="ECO:0000256" key="4">
    <source>
        <dbReference type="ARBA" id="ARBA00022597"/>
    </source>
</evidence>
<keyword evidence="4" id="KW-0762">Sugar transport</keyword>
<reference evidence="11 12" key="2">
    <citation type="submission" date="2015-01" db="EMBL/GenBank/DDBJ databases">
        <title>Complete genome sequence of Pyrinomonas methylaliphatogenes type strain K22T.</title>
        <authorList>
            <person name="Lee K.C.Y."/>
            <person name="Power J.F."/>
            <person name="Dunfield P.F."/>
            <person name="Morgan X.C."/>
            <person name="Huttenhower C."/>
            <person name="Stott M.B."/>
        </authorList>
    </citation>
    <scope>NUCLEOTIDE SEQUENCE [LARGE SCALE GENOMIC DNA]</scope>
    <source>
        <strain evidence="11 12">K22</strain>
    </source>
</reference>
<keyword evidence="11" id="KW-0378">Hydrolase</keyword>
<evidence type="ECO:0000256" key="1">
    <source>
        <dbReference type="ARBA" id="ARBA00004202"/>
    </source>
</evidence>
<dbReference type="GO" id="GO:0016887">
    <property type="term" value="F:ATP hydrolysis activity"/>
    <property type="evidence" value="ECO:0007669"/>
    <property type="project" value="InterPro"/>
</dbReference>
<evidence type="ECO:0000256" key="9">
    <source>
        <dbReference type="ARBA" id="ARBA00023136"/>
    </source>
</evidence>
<sequence>MENEAPLLEMRNITKVFPGVRALDGVSFDLRAGEIHALVGENGAGKSTLMKVLGGVYPYPEYGGQILIAGREQRFSGVRDAEAAGIAIIFQELSLVKEMTVGENIFLGREPRRFGVVRWEELYRRAQALLADLHLPLDPHTPVRNLGIGQQQLIEIAKALSHEARILVLDEPTTALTEAEVETLFEILRRLSRRGVGMIYISHKLDEVFALSDRITVLRDGKTIGTAPTRQLDRERVIAMMVGREVGEIFPPSERHPGEVVFEARGITVKDPAVPSKLLVNDVSFFVRRGEVLGIAGLMGAGRSELLMAIFGAHAGRVRGEVFVEGKRVEINGPADAIRHGIGFVTEDRKRFGLILDQTVLSNMTLASLDRWAGHGITDLDAEIAVGERAMRELRIKAPNVFTSVGTLSGGNQQKVVLAKWLLTTPRVLFLDEPTRGIDVGAKQEIYAQINRLAQEGMAIVLVSSELPEVLGLSDRILVLHEGRVMGEFKRGEASPEAVMSCATGHARAKGEAAQI</sequence>
<evidence type="ECO:0000259" key="10">
    <source>
        <dbReference type="PROSITE" id="PS50893"/>
    </source>
</evidence>
<name>A0A0B6WSZ8_9BACT</name>
<keyword evidence="3" id="KW-1003">Cell membrane</keyword>
<dbReference type="InterPro" id="IPR050107">
    <property type="entry name" value="ABC_carbohydrate_import_ATPase"/>
</dbReference>
<keyword evidence="6" id="KW-0547">Nucleotide-binding</keyword>
<dbReference type="OrthoDB" id="9766104at2"/>
<dbReference type="InterPro" id="IPR017871">
    <property type="entry name" value="ABC_transporter-like_CS"/>
</dbReference>
<proteinExistence type="predicted"/>
<dbReference type="EC" id="3.6.3.17" evidence="11"/>
<dbReference type="RefSeq" id="WP_041973112.1">
    <property type="nucleotide sequence ID" value="NZ_CBXV010000001.1"/>
</dbReference>
<dbReference type="FunFam" id="3.40.50.300:FF:000127">
    <property type="entry name" value="Ribose import ATP-binding protein RbsA"/>
    <property type="match status" value="1"/>
</dbReference>
<dbReference type="Gene3D" id="3.40.50.300">
    <property type="entry name" value="P-loop containing nucleotide triphosphate hydrolases"/>
    <property type="match status" value="2"/>
</dbReference>
<keyword evidence="8" id="KW-1278">Translocase</keyword>
<dbReference type="PANTHER" id="PTHR43790:SF1">
    <property type="entry name" value="XYLOSE IMPORT ATP-BINDING PROTEIN XYLG"/>
    <property type="match status" value="1"/>
</dbReference>
<dbReference type="InterPro" id="IPR003593">
    <property type="entry name" value="AAA+_ATPase"/>
</dbReference>
<evidence type="ECO:0000256" key="5">
    <source>
        <dbReference type="ARBA" id="ARBA00022737"/>
    </source>
</evidence>
<feature type="domain" description="ABC transporter" evidence="10">
    <location>
        <begin position="8"/>
        <end position="245"/>
    </location>
</feature>
<evidence type="ECO:0000256" key="8">
    <source>
        <dbReference type="ARBA" id="ARBA00022967"/>
    </source>
</evidence>
<dbReference type="EMBL" id="CBXV010000001">
    <property type="protein sequence ID" value="CDM64101.1"/>
    <property type="molecule type" value="Genomic_DNA"/>
</dbReference>
<dbReference type="NCBIfam" id="NF010069">
    <property type="entry name" value="PRK13549.1"/>
    <property type="match status" value="1"/>
</dbReference>